<dbReference type="InterPro" id="IPR027304">
    <property type="entry name" value="Trigger_fact/SurA_dom_sf"/>
</dbReference>
<dbReference type="Pfam" id="PF13624">
    <property type="entry name" value="SurA_N_3"/>
    <property type="match status" value="1"/>
</dbReference>
<reference evidence="2 3" key="1">
    <citation type="submission" date="2024-12" db="EMBL/GenBank/DDBJ databases">
        <authorList>
            <person name="Li X."/>
            <person name="Zhang D."/>
        </authorList>
    </citation>
    <scope>NUCLEOTIDE SEQUENCE [LARGE SCALE GENOMIC DNA]</scope>
    <source>
        <strain evidence="2 3">JCM19602</strain>
    </source>
</reference>
<accession>A0ABW8VTW2</accession>
<keyword evidence="1" id="KW-1133">Transmembrane helix</keyword>
<gene>
    <name evidence="2" type="ORF">ACKA06_14640</name>
</gene>
<name>A0ABW8VTW2_9BACI</name>
<comment type="caution">
    <text evidence="2">The sequence shown here is derived from an EMBL/GenBank/DDBJ whole genome shotgun (WGS) entry which is preliminary data.</text>
</comment>
<dbReference type="RefSeq" id="WP_411159980.1">
    <property type="nucleotide sequence ID" value="NZ_JBJOSA010000013.1"/>
</dbReference>
<dbReference type="Proteomes" id="UP001628668">
    <property type="component" value="Unassembled WGS sequence"/>
</dbReference>
<dbReference type="EMBL" id="JBJOSA010000013">
    <property type="protein sequence ID" value="MFL8938028.1"/>
    <property type="molecule type" value="Genomic_DNA"/>
</dbReference>
<proteinExistence type="predicted"/>
<organism evidence="2 3">
    <name type="scientific">Rossellomorea oryzaecorticis</name>
    <dbReference type="NCBI Taxonomy" id="1396505"/>
    <lineage>
        <taxon>Bacteria</taxon>
        <taxon>Bacillati</taxon>
        <taxon>Bacillota</taxon>
        <taxon>Bacilli</taxon>
        <taxon>Bacillales</taxon>
        <taxon>Bacillaceae</taxon>
        <taxon>Rossellomorea</taxon>
    </lineage>
</organism>
<feature type="transmembrane region" description="Helical" evidence="1">
    <location>
        <begin position="27"/>
        <end position="45"/>
    </location>
</feature>
<evidence type="ECO:0000313" key="3">
    <source>
        <dbReference type="Proteomes" id="UP001628668"/>
    </source>
</evidence>
<evidence type="ECO:0000256" key="1">
    <source>
        <dbReference type="SAM" id="Phobius"/>
    </source>
</evidence>
<evidence type="ECO:0000313" key="2">
    <source>
        <dbReference type="EMBL" id="MFL8938028.1"/>
    </source>
</evidence>
<dbReference type="SUPFAM" id="SSF109998">
    <property type="entry name" value="Triger factor/SurA peptide-binding domain-like"/>
    <property type="match status" value="1"/>
</dbReference>
<protein>
    <submittedName>
        <fullName evidence="2">SurA N-terminal domain-containing protein</fullName>
    </submittedName>
</protein>
<keyword evidence="1" id="KW-0812">Transmembrane</keyword>
<keyword evidence="3" id="KW-1185">Reference proteome</keyword>
<sequence>MRSIDVVNRVECLFNKKRKVEKLLQKLLAVMFLIISILVGCGPGANGNAAAGLNEYLTEERIEKRVGTLQKTGSGAAEVRVQAIEQLIDEYILKEEAESQGLSVSDKEIQETIEYQIKTAKKVQNKKFANDLKELNLSIEEYYRDYAYDSFKGRLLENKLYDKVTAEAGTPDQEVDKWDEYKSALIKDFRNKNDTEIEKVIDGLK</sequence>
<keyword evidence="1" id="KW-0472">Membrane</keyword>
<dbReference type="Gene3D" id="1.10.4030.10">
    <property type="entry name" value="Porin chaperone SurA, peptide-binding domain"/>
    <property type="match status" value="1"/>
</dbReference>